<dbReference type="EMBL" id="UZAH01035058">
    <property type="protein sequence ID" value="VDP38817.1"/>
    <property type="molecule type" value="Genomic_DNA"/>
</dbReference>
<keyword evidence="8 13" id="KW-0406">Ion transport</keyword>
<dbReference type="Proteomes" id="UP000050761">
    <property type="component" value="Unassembled WGS sequence"/>
</dbReference>
<dbReference type="OrthoDB" id="5874059at2759"/>
<evidence type="ECO:0000256" key="12">
    <source>
        <dbReference type="ARBA" id="ARBA00023303"/>
    </source>
</evidence>
<accession>A0A3P8CFE2</accession>
<evidence type="ECO:0000256" key="10">
    <source>
        <dbReference type="ARBA" id="ARBA00023180"/>
    </source>
</evidence>
<sequence>MYIGSNLDIQMQFQIDRVQRLVWSLALCVIAALALFYTYHVLDEFFDYQTVTHLTVRQNASLLLPSVHVCPKNPDSLNYDVLFSDIEATLGQLAFESKKDILLYFIASCGFINTNVNLWTTERTSSVGHLVDRWMGRRSMVEMFQFVFDENGLECDDILADCVTMNCCERFRPHYVMLRGRCMRLDHQYQNGSGEPSAVRLNFKKPGGLLIDGAEQRQLVVYLGDEWPEVGIFPRVYITENDFAEAMLRLRKVKMMSRGGMCSTNPHERVQS</sequence>
<evidence type="ECO:0000256" key="13">
    <source>
        <dbReference type="RuleBase" id="RU000679"/>
    </source>
</evidence>
<proteinExistence type="inferred from homology"/>
<protein>
    <submittedName>
        <fullName evidence="17">Amiloride-sensitive sodium channel</fullName>
    </submittedName>
</protein>
<evidence type="ECO:0000256" key="1">
    <source>
        <dbReference type="ARBA" id="ARBA00004141"/>
    </source>
</evidence>
<reference evidence="17" key="2">
    <citation type="submission" date="2019-09" db="UniProtKB">
        <authorList>
            <consortium name="WormBaseParasite"/>
        </authorList>
    </citation>
    <scope>IDENTIFICATION</scope>
</reference>
<evidence type="ECO:0000256" key="7">
    <source>
        <dbReference type="ARBA" id="ARBA00023053"/>
    </source>
</evidence>
<reference evidence="15 16" key="1">
    <citation type="submission" date="2018-11" db="EMBL/GenBank/DDBJ databases">
        <authorList>
            <consortium name="Pathogen Informatics"/>
        </authorList>
    </citation>
    <scope>NUCLEOTIDE SEQUENCE [LARGE SCALE GENOMIC DNA]</scope>
</reference>
<evidence type="ECO:0000256" key="14">
    <source>
        <dbReference type="SAM" id="Phobius"/>
    </source>
</evidence>
<organism evidence="16 17">
    <name type="scientific">Heligmosomoides polygyrus</name>
    <name type="common">Parasitic roundworm</name>
    <dbReference type="NCBI Taxonomy" id="6339"/>
    <lineage>
        <taxon>Eukaryota</taxon>
        <taxon>Metazoa</taxon>
        <taxon>Ecdysozoa</taxon>
        <taxon>Nematoda</taxon>
        <taxon>Chromadorea</taxon>
        <taxon>Rhabditida</taxon>
        <taxon>Rhabditina</taxon>
        <taxon>Rhabditomorpha</taxon>
        <taxon>Strongyloidea</taxon>
        <taxon>Heligmosomidae</taxon>
        <taxon>Heligmosomoides</taxon>
    </lineage>
</organism>
<name>A0A183GL70_HELPZ</name>
<evidence type="ECO:0000256" key="11">
    <source>
        <dbReference type="ARBA" id="ARBA00023201"/>
    </source>
</evidence>
<comment type="subcellular location">
    <subcellularLocation>
        <location evidence="1">Membrane</location>
        <topology evidence="1">Multi-pass membrane protein</topology>
    </subcellularLocation>
</comment>
<comment type="similarity">
    <text evidence="2 13">Belongs to the amiloride-sensitive sodium channel (TC 1.A.6) family.</text>
</comment>
<keyword evidence="7" id="KW-0915">Sodium</keyword>
<evidence type="ECO:0000256" key="2">
    <source>
        <dbReference type="ARBA" id="ARBA00007193"/>
    </source>
</evidence>
<keyword evidence="6 14" id="KW-1133">Transmembrane helix</keyword>
<evidence type="ECO:0000256" key="4">
    <source>
        <dbReference type="ARBA" id="ARBA00022461"/>
    </source>
</evidence>
<dbReference type="InterPro" id="IPR001873">
    <property type="entry name" value="ENaC"/>
</dbReference>
<keyword evidence="5 13" id="KW-0812">Transmembrane</keyword>
<dbReference type="AlphaFoldDB" id="A0A183GL70"/>
<evidence type="ECO:0000256" key="3">
    <source>
        <dbReference type="ARBA" id="ARBA00022448"/>
    </source>
</evidence>
<keyword evidence="3 13" id="KW-0813">Transport</keyword>
<gene>
    <name evidence="15" type="ORF">HPBE_LOCUS23437</name>
</gene>
<evidence type="ECO:0000313" key="15">
    <source>
        <dbReference type="EMBL" id="VDP38817.1"/>
    </source>
</evidence>
<evidence type="ECO:0000313" key="17">
    <source>
        <dbReference type="WBParaSite" id="HPBE_0002344001-mRNA-1"/>
    </source>
</evidence>
<keyword evidence="4 13" id="KW-0894">Sodium channel</keyword>
<evidence type="ECO:0000313" key="16">
    <source>
        <dbReference type="Proteomes" id="UP000050761"/>
    </source>
</evidence>
<evidence type="ECO:0000256" key="6">
    <source>
        <dbReference type="ARBA" id="ARBA00022989"/>
    </source>
</evidence>
<dbReference type="GO" id="GO:0016020">
    <property type="term" value="C:membrane"/>
    <property type="evidence" value="ECO:0007669"/>
    <property type="project" value="UniProtKB-SubCell"/>
</dbReference>
<keyword evidence="11 13" id="KW-0739">Sodium transport</keyword>
<evidence type="ECO:0000256" key="9">
    <source>
        <dbReference type="ARBA" id="ARBA00023136"/>
    </source>
</evidence>
<keyword evidence="10" id="KW-0325">Glycoprotein</keyword>
<dbReference type="GO" id="GO:0005272">
    <property type="term" value="F:sodium channel activity"/>
    <property type="evidence" value="ECO:0007669"/>
    <property type="project" value="UniProtKB-KW"/>
</dbReference>
<evidence type="ECO:0000256" key="5">
    <source>
        <dbReference type="ARBA" id="ARBA00022692"/>
    </source>
</evidence>
<accession>A0A183GL70</accession>
<evidence type="ECO:0000256" key="8">
    <source>
        <dbReference type="ARBA" id="ARBA00023065"/>
    </source>
</evidence>
<feature type="transmembrane region" description="Helical" evidence="14">
    <location>
        <begin position="21"/>
        <end position="42"/>
    </location>
</feature>
<keyword evidence="16" id="KW-1185">Reference proteome</keyword>
<dbReference type="Pfam" id="PF00858">
    <property type="entry name" value="ASC"/>
    <property type="match status" value="1"/>
</dbReference>
<keyword evidence="9 14" id="KW-0472">Membrane</keyword>
<keyword evidence="12 13" id="KW-0407">Ion channel</keyword>
<dbReference type="WBParaSite" id="HPBE_0002344001-mRNA-1">
    <property type="protein sequence ID" value="HPBE_0002344001-mRNA-1"/>
    <property type="gene ID" value="HPBE_0002344001"/>
</dbReference>